<feature type="chain" id="PRO_5011449189" evidence="1">
    <location>
        <begin position="21"/>
        <end position="107"/>
    </location>
</feature>
<evidence type="ECO:0000313" key="2">
    <source>
        <dbReference type="EMBL" id="SDD11422.1"/>
    </source>
</evidence>
<accession>A0A1G6S3C8</accession>
<reference evidence="3" key="1">
    <citation type="submission" date="2016-10" db="EMBL/GenBank/DDBJ databases">
        <authorList>
            <person name="Varghese N."/>
            <person name="Submissions S."/>
        </authorList>
    </citation>
    <scope>NUCLEOTIDE SEQUENCE [LARGE SCALE GENOMIC DNA]</scope>
    <source>
        <strain evidence="3">CGMCC 1.9108</strain>
    </source>
</reference>
<dbReference type="EMBL" id="FMZV01000005">
    <property type="protein sequence ID" value="SDD11422.1"/>
    <property type="molecule type" value="Genomic_DNA"/>
</dbReference>
<dbReference type="Proteomes" id="UP000199628">
    <property type="component" value="Unassembled WGS sequence"/>
</dbReference>
<keyword evidence="3" id="KW-1185">Reference proteome</keyword>
<keyword evidence="1" id="KW-0732">Signal</keyword>
<proteinExistence type="predicted"/>
<evidence type="ECO:0000313" key="3">
    <source>
        <dbReference type="Proteomes" id="UP000199628"/>
    </source>
</evidence>
<gene>
    <name evidence="2" type="ORF">SAMN04488239_105164</name>
</gene>
<feature type="signal peptide" evidence="1">
    <location>
        <begin position="1"/>
        <end position="20"/>
    </location>
</feature>
<protein>
    <submittedName>
        <fullName evidence="2">Uncharacterized protein</fullName>
    </submittedName>
</protein>
<organism evidence="2 3">
    <name type="scientific">Ruegeria marina</name>
    <dbReference type="NCBI Taxonomy" id="639004"/>
    <lineage>
        <taxon>Bacteria</taxon>
        <taxon>Pseudomonadati</taxon>
        <taxon>Pseudomonadota</taxon>
        <taxon>Alphaproteobacteria</taxon>
        <taxon>Rhodobacterales</taxon>
        <taxon>Roseobacteraceae</taxon>
        <taxon>Ruegeria</taxon>
    </lineage>
</organism>
<dbReference type="AlphaFoldDB" id="A0A1G6S3C8"/>
<sequence>MRKLGTAVLLALALAPGVNAQQLSSFDDVTEFTCGLQSELFVPPNAEQFDCICKVLFEKRWDVVRDQNQVLDSNGNIKTGPNALWISHASSGRMQALLMVQKLLDCP</sequence>
<name>A0A1G6S3C8_9RHOB</name>
<evidence type="ECO:0000256" key="1">
    <source>
        <dbReference type="SAM" id="SignalP"/>
    </source>
</evidence>
<dbReference type="RefSeq" id="WP_143028537.1">
    <property type="nucleotide sequence ID" value="NZ_FMZV01000005.1"/>
</dbReference>